<feature type="compositionally biased region" description="Basic and acidic residues" evidence="2">
    <location>
        <begin position="27"/>
        <end position="40"/>
    </location>
</feature>
<gene>
    <name evidence="3" type="ORF">HNR38_003370</name>
</gene>
<evidence type="ECO:0000256" key="1">
    <source>
        <dbReference type="SAM" id="Coils"/>
    </source>
</evidence>
<evidence type="ECO:0000313" key="3">
    <source>
        <dbReference type="EMBL" id="MBB5322853.1"/>
    </source>
</evidence>
<feature type="coiled-coil region" evidence="1">
    <location>
        <begin position="619"/>
        <end position="646"/>
    </location>
</feature>
<name>A0A840UF83_9GAMM</name>
<feature type="coiled-coil region" evidence="1">
    <location>
        <begin position="542"/>
        <end position="569"/>
    </location>
</feature>
<evidence type="ECO:0008006" key="5">
    <source>
        <dbReference type="Google" id="ProtNLM"/>
    </source>
</evidence>
<evidence type="ECO:0000256" key="2">
    <source>
        <dbReference type="SAM" id="MobiDB-lite"/>
    </source>
</evidence>
<accession>A0A840UF83</accession>
<feature type="compositionally biased region" description="Polar residues" evidence="2">
    <location>
        <begin position="41"/>
        <end position="54"/>
    </location>
</feature>
<proteinExistence type="predicted"/>
<dbReference type="EMBL" id="JACHFE010000012">
    <property type="protein sequence ID" value="MBB5322853.1"/>
    <property type="molecule type" value="Genomic_DNA"/>
</dbReference>
<reference evidence="3 4" key="1">
    <citation type="submission" date="2020-08" db="EMBL/GenBank/DDBJ databases">
        <title>Genomic Encyclopedia of Type Strains, Phase IV (KMG-IV): sequencing the most valuable type-strain genomes for metagenomic binning, comparative biology and taxonomic classification.</title>
        <authorList>
            <person name="Goeker M."/>
        </authorList>
    </citation>
    <scope>NUCLEOTIDE SEQUENCE [LARGE SCALE GENOMIC DNA]</scope>
    <source>
        <strain evidence="3 4">DSM 22359</strain>
    </source>
</reference>
<dbReference type="Pfam" id="PF03993">
    <property type="entry name" value="DUF349"/>
    <property type="match status" value="3"/>
</dbReference>
<sequence length="818" mass="93373">MAAFIQKLFKTRKATPVKHPSAPEPSESSRQETEEKRDNQRQQQSELLASQPSPETLAELATDGVTAAIRLEAARQLADEALLQQVQKLAKGRDKGVYQTVKQTLQAIREQQSEEAANQEKLARLIAQVKEQAISEDTKLYQARLEALLESWKTVEDKASTEQTQAFLEAVHQCRARLQQLQEAREEEQRHRDQAGQRHETLALLQRTLEDLKSGETGETPSPSALDALQKTQENRWLEATRDTHVEKNEQKNYEQAMQSLRSYLSAVRQLEQARTRLAEIELSEPAQQPAIASALLKDLTWPEGFRQPQSLIHLQELAGKVPTPEPTPAIDREKLKALVDELAQTLAALDAALDTKQHRESRQLLKQAQNLFQKLQPGQRRQFQARMHLLAGQFRELDDWQGFATEPKQVSLCEQMEYLAEQPMEPEAKAERIKELQNEWRDLGGSSNRPLWERFKSASDRAYEPCKAYFEAKSDLKKTNLEKRQAICDQLAAFVEEADWDTIDWKAAEQIHQTARQEWKEAWPIDFRDNRQVQKRFDSLLKQLERPLNEERQKNEALKKDIVEKAQALVDHEPLQEAMDEAKALQSQWKAVGITRHREDRKLWKAFRRACDDIFARREAHRSNRQRASEEADEAARELLRQYANLHTGSDDITLQQAREALARADATPLGNDMRQQVQQLCQQVNKLVRSRELSARIAGWQTLIEARASAQETVQGAPDHWPRLVNRNEAINARDLVIRAEILAGADTPAEDQGRRMELQVERLAQGMGAGSSASSPLEELEKLVAHWCLLPGLEDATAEYAGRLSRALEALNQAD</sequence>
<protein>
    <recommendedName>
        <fullName evidence="5">DUF349 domain-containing protein</fullName>
    </recommendedName>
</protein>
<feature type="coiled-coil region" evidence="1">
    <location>
        <begin position="171"/>
        <end position="198"/>
    </location>
</feature>
<organism evidence="3 4">
    <name type="scientific">Marinobacter oulmenensis</name>
    <dbReference type="NCBI Taxonomy" id="643747"/>
    <lineage>
        <taxon>Bacteria</taxon>
        <taxon>Pseudomonadati</taxon>
        <taxon>Pseudomonadota</taxon>
        <taxon>Gammaproteobacteria</taxon>
        <taxon>Pseudomonadales</taxon>
        <taxon>Marinobacteraceae</taxon>
        <taxon>Marinobacter</taxon>
    </lineage>
</organism>
<feature type="coiled-coil region" evidence="1">
    <location>
        <begin position="333"/>
        <end position="360"/>
    </location>
</feature>
<feature type="region of interest" description="Disordered" evidence="2">
    <location>
        <begin position="1"/>
        <end position="55"/>
    </location>
</feature>
<dbReference type="RefSeq" id="WP_183706489.1">
    <property type="nucleotide sequence ID" value="NZ_JACHFE010000012.1"/>
</dbReference>
<dbReference type="InterPro" id="IPR007139">
    <property type="entry name" value="DUF349"/>
</dbReference>
<keyword evidence="1" id="KW-0175">Coiled coil</keyword>
<comment type="caution">
    <text evidence="3">The sequence shown here is derived from an EMBL/GenBank/DDBJ whole genome shotgun (WGS) entry which is preliminary data.</text>
</comment>
<keyword evidence="4" id="KW-1185">Reference proteome</keyword>
<dbReference type="Proteomes" id="UP000591735">
    <property type="component" value="Unassembled WGS sequence"/>
</dbReference>
<dbReference type="AlphaFoldDB" id="A0A840UF83"/>
<evidence type="ECO:0000313" key="4">
    <source>
        <dbReference type="Proteomes" id="UP000591735"/>
    </source>
</evidence>